<feature type="domain" description="DDE Tnp4" evidence="8">
    <location>
        <begin position="75"/>
        <end position="237"/>
    </location>
</feature>
<dbReference type="AlphaFoldDB" id="A0A0A8YRV6"/>
<feature type="domain" description="DUF8040" evidence="9">
    <location>
        <begin position="1"/>
        <end position="38"/>
    </location>
</feature>
<evidence type="ECO:0000256" key="4">
    <source>
        <dbReference type="ARBA" id="ARBA00022722"/>
    </source>
</evidence>
<evidence type="ECO:0000259" key="9">
    <source>
        <dbReference type="Pfam" id="PF26138"/>
    </source>
</evidence>
<dbReference type="GO" id="GO:0005634">
    <property type="term" value="C:nucleus"/>
    <property type="evidence" value="ECO:0007669"/>
    <property type="project" value="UniProtKB-SubCell"/>
</dbReference>
<evidence type="ECO:0000256" key="1">
    <source>
        <dbReference type="ARBA" id="ARBA00001968"/>
    </source>
</evidence>
<evidence type="ECO:0000256" key="7">
    <source>
        <dbReference type="ARBA" id="ARBA00023242"/>
    </source>
</evidence>
<dbReference type="GO" id="GO:0046872">
    <property type="term" value="F:metal ion binding"/>
    <property type="evidence" value="ECO:0007669"/>
    <property type="project" value="UniProtKB-KW"/>
</dbReference>
<dbReference type="Pfam" id="PF13359">
    <property type="entry name" value="DDE_Tnp_4"/>
    <property type="match status" value="1"/>
</dbReference>
<evidence type="ECO:0000256" key="5">
    <source>
        <dbReference type="ARBA" id="ARBA00022723"/>
    </source>
</evidence>
<organism evidence="10">
    <name type="scientific">Arundo donax</name>
    <name type="common">Giant reed</name>
    <name type="synonym">Donax arundinaceus</name>
    <dbReference type="NCBI Taxonomy" id="35708"/>
    <lineage>
        <taxon>Eukaryota</taxon>
        <taxon>Viridiplantae</taxon>
        <taxon>Streptophyta</taxon>
        <taxon>Embryophyta</taxon>
        <taxon>Tracheophyta</taxon>
        <taxon>Spermatophyta</taxon>
        <taxon>Magnoliopsida</taxon>
        <taxon>Liliopsida</taxon>
        <taxon>Poales</taxon>
        <taxon>Poaceae</taxon>
        <taxon>PACMAD clade</taxon>
        <taxon>Arundinoideae</taxon>
        <taxon>Arundineae</taxon>
        <taxon>Arundo</taxon>
    </lineage>
</organism>
<evidence type="ECO:0000256" key="2">
    <source>
        <dbReference type="ARBA" id="ARBA00004123"/>
    </source>
</evidence>
<evidence type="ECO:0000313" key="10">
    <source>
        <dbReference type="EMBL" id="JAD28528.1"/>
    </source>
</evidence>
<accession>A0A0A8YRV6</accession>
<dbReference type="InterPro" id="IPR027806">
    <property type="entry name" value="HARBI1_dom"/>
</dbReference>
<evidence type="ECO:0000256" key="3">
    <source>
        <dbReference type="ARBA" id="ARBA00006958"/>
    </source>
</evidence>
<keyword evidence="7" id="KW-0539">Nucleus</keyword>
<comment type="subcellular location">
    <subcellularLocation>
        <location evidence="2">Nucleus</location>
    </subcellularLocation>
</comment>
<dbReference type="Pfam" id="PF26138">
    <property type="entry name" value="DUF8040"/>
    <property type="match status" value="1"/>
</dbReference>
<keyword evidence="5" id="KW-0479">Metal-binding</keyword>
<evidence type="ECO:0000259" key="8">
    <source>
        <dbReference type="Pfam" id="PF13359"/>
    </source>
</evidence>
<dbReference type="GO" id="GO:0016787">
    <property type="term" value="F:hydrolase activity"/>
    <property type="evidence" value="ECO:0007669"/>
    <property type="project" value="UniProtKB-KW"/>
</dbReference>
<dbReference type="PANTHER" id="PTHR22930">
    <property type="match status" value="1"/>
</dbReference>
<name>A0A0A8YRV6_ARUDO</name>
<reference evidence="10" key="2">
    <citation type="journal article" date="2015" name="Data Brief">
        <title>Shoot transcriptome of the giant reed, Arundo donax.</title>
        <authorList>
            <person name="Barrero R.A."/>
            <person name="Guerrero F.D."/>
            <person name="Moolhuijzen P."/>
            <person name="Goolsby J.A."/>
            <person name="Tidwell J."/>
            <person name="Bellgard S.E."/>
            <person name="Bellgard M.I."/>
        </authorList>
    </citation>
    <scope>NUCLEOTIDE SEQUENCE</scope>
    <source>
        <tissue evidence="10">Shoot tissue taken approximately 20 cm above the soil surface</tissue>
    </source>
</reference>
<evidence type="ECO:0000256" key="6">
    <source>
        <dbReference type="ARBA" id="ARBA00022801"/>
    </source>
</evidence>
<protein>
    <submittedName>
        <fullName evidence="10">Uncharacterized protein</fullName>
    </submittedName>
</protein>
<dbReference type="InterPro" id="IPR045249">
    <property type="entry name" value="HARBI1-like"/>
</dbReference>
<keyword evidence="6" id="KW-0378">Hydrolase</keyword>
<dbReference type="PANTHER" id="PTHR22930:SF280">
    <property type="entry name" value="OS11G0202600 PROTEIN"/>
    <property type="match status" value="1"/>
</dbReference>
<dbReference type="InterPro" id="IPR058353">
    <property type="entry name" value="DUF8040"/>
</dbReference>
<proteinExistence type="inferred from homology"/>
<comment type="cofactor">
    <cofactor evidence="1">
        <name>a divalent metal cation</name>
        <dbReference type="ChEBI" id="CHEBI:60240"/>
    </cofactor>
</comment>
<sequence length="299" mass="34210">MFLWIIGAPRSIRQAENQFERSLETINRKFEDVLDCVYMLSADIVKPRDPEFRTIHRRLQTACFSSHFDNCIGAIDGTHVPIVVPTVKVLQHVGRHGYSTQNVLAICDFNMRFTFAIAGWPGLVHDMRVFNDAINKYGDKFHHPLPEKFYLVDLGYPNRPGYLAPYKGTKYHVPEFQQGPRPSGKHEVFNYLHSSLRNVIERSFGVLKMKWRILLDLPSCPQKKQTKIILACMALHNFIRESAMRDEAFNMVDQDDNFKPIAEASSSQGNGANNHLGDEDVNMNAFRDSIANSLFANVH</sequence>
<comment type="similarity">
    <text evidence="3">Belongs to the HARBI1 family.</text>
</comment>
<dbReference type="GO" id="GO:0004518">
    <property type="term" value="F:nuclease activity"/>
    <property type="evidence" value="ECO:0007669"/>
    <property type="project" value="UniProtKB-KW"/>
</dbReference>
<keyword evidence="4" id="KW-0540">Nuclease</keyword>
<reference evidence="10" key="1">
    <citation type="submission" date="2014-09" db="EMBL/GenBank/DDBJ databases">
        <authorList>
            <person name="Magalhaes I.L.F."/>
            <person name="Oliveira U."/>
            <person name="Santos F.R."/>
            <person name="Vidigal T.H.D.A."/>
            <person name="Brescovit A.D."/>
            <person name="Santos A.J."/>
        </authorList>
    </citation>
    <scope>NUCLEOTIDE SEQUENCE</scope>
    <source>
        <tissue evidence="10">Shoot tissue taken approximately 20 cm above the soil surface</tissue>
    </source>
</reference>
<dbReference type="EMBL" id="GBRH01269367">
    <property type="protein sequence ID" value="JAD28528.1"/>
    <property type="molecule type" value="Transcribed_RNA"/>
</dbReference>